<evidence type="ECO:0000259" key="5">
    <source>
        <dbReference type="Pfam" id="PF16925"/>
    </source>
</evidence>
<name>A0A1C4V1Q6_9ACTN</name>
<dbReference type="Pfam" id="PF16925">
    <property type="entry name" value="TetR_C_13"/>
    <property type="match status" value="1"/>
</dbReference>
<organism evidence="6 7">
    <name type="scientific">Micromonospora mirobrigensis</name>
    <dbReference type="NCBI Taxonomy" id="262898"/>
    <lineage>
        <taxon>Bacteria</taxon>
        <taxon>Bacillati</taxon>
        <taxon>Actinomycetota</taxon>
        <taxon>Actinomycetes</taxon>
        <taxon>Micromonosporales</taxon>
        <taxon>Micromonosporaceae</taxon>
        <taxon>Micromonospora</taxon>
    </lineage>
</organism>
<feature type="domain" description="HTH tetR-type" evidence="4">
    <location>
        <begin position="15"/>
        <end position="62"/>
    </location>
</feature>
<dbReference type="InterPro" id="IPR036271">
    <property type="entry name" value="Tet_transcr_reg_TetR-rel_C_sf"/>
</dbReference>
<gene>
    <name evidence="6" type="ORF">GA0070564_101883</name>
</gene>
<dbReference type="SUPFAM" id="SSF46689">
    <property type="entry name" value="Homeodomain-like"/>
    <property type="match status" value="1"/>
</dbReference>
<dbReference type="AlphaFoldDB" id="A0A1C4V1Q6"/>
<dbReference type="PANTHER" id="PTHR47506">
    <property type="entry name" value="TRANSCRIPTIONAL REGULATORY PROTEIN"/>
    <property type="match status" value="1"/>
</dbReference>
<evidence type="ECO:0000313" key="7">
    <source>
        <dbReference type="Proteomes" id="UP000199504"/>
    </source>
</evidence>
<dbReference type="GO" id="GO:0003677">
    <property type="term" value="F:DNA binding"/>
    <property type="evidence" value="ECO:0007669"/>
    <property type="project" value="UniProtKB-KW"/>
</dbReference>
<dbReference type="RefSeq" id="WP_091602771.1">
    <property type="nucleotide sequence ID" value="NZ_FMCX01000001.1"/>
</dbReference>
<reference evidence="7" key="1">
    <citation type="submission" date="2016-06" db="EMBL/GenBank/DDBJ databases">
        <authorList>
            <person name="Varghese N."/>
            <person name="Submissions Spin"/>
        </authorList>
    </citation>
    <scope>NUCLEOTIDE SEQUENCE [LARGE SCALE GENOMIC DNA]</scope>
    <source>
        <strain evidence="7">DSM 44830</strain>
    </source>
</reference>
<evidence type="ECO:0000259" key="4">
    <source>
        <dbReference type="Pfam" id="PF00440"/>
    </source>
</evidence>
<dbReference type="Pfam" id="PF00440">
    <property type="entry name" value="TetR_N"/>
    <property type="match status" value="1"/>
</dbReference>
<proteinExistence type="predicted"/>
<accession>A0A1C4V1Q6</accession>
<dbReference type="EMBL" id="FMCX01000001">
    <property type="protein sequence ID" value="SCE77806.1"/>
    <property type="molecule type" value="Genomic_DNA"/>
</dbReference>
<dbReference type="InterPro" id="IPR009057">
    <property type="entry name" value="Homeodomain-like_sf"/>
</dbReference>
<dbReference type="InterPro" id="IPR001647">
    <property type="entry name" value="HTH_TetR"/>
</dbReference>
<evidence type="ECO:0000256" key="1">
    <source>
        <dbReference type="ARBA" id="ARBA00023015"/>
    </source>
</evidence>
<evidence type="ECO:0000256" key="3">
    <source>
        <dbReference type="ARBA" id="ARBA00023163"/>
    </source>
</evidence>
<feature type="domain" description="Tetracyclin repressor-like C-terminal" evidence="5">
    <location>
        <begin position="101"/>
        <end position="183"/>
    </location>
</feature>
<protein>
    <submittedName>
        <fullName evidence="6">Transcriptional regulator, TetR family</fullName>
    </submittedName>
</protein>
<evidence type="ECO:0000313" key="6">
    <source>
        <dbReference type="EMBL" id="SCE77806.1"/>
    </source>
</evidence>
<sequence>MPALTARGAATRDRIVTGAAHLIREHGPASVGLDDIRAATSTSKSQLFHYFPDGKTDLLLAVARYEAEQVLAEQQPMLGDLTTWPNWEAWRQRVIERYDAQREKCPLTALTAQLSLANPATREIIADLYDRWHAHIAAGVRALRDSGAVDAGIDVDAAATGILTAISGGAAMLQATDRISYLEISLDEAIAGLRRSVPETSAA</sequence>
<dbReference type="InterPro" id="IPR011075">
    <property type="entry name" value="TetR_C"/>
</dbReference>
<dbReference type="PANTHER" id="PTHR47506:SF3">
    <property type="entry name" value="HTH-TYPE TRANSCRIPTIONAL REGULATOR LMRA"/>
    <property type="match status" value="1"/>
</dbReference>
<keyword evidence="2" id="KW-0238">DNA-binding</keyword>
<dbReference type="Proteomes" id="UP000199504">
    <property type="component" value="Unassembled WGS sequence"/>
</dbReference>
<dbReference type="SUPFAM" id="SSF48498">
    <property type="entry name" value="Tetracyclin repressor-like, C-terminal domain"/>
    <property type="match status" value="1"/>
</dbReference>
<dbReference type="Gene3D" id="1.10.357.10">
    <property type="entry name" value="Tetracycline Repressor, domain 2"/>
    <property type="match status" value="1"/>
</dbReference>
<keyword evidence="7" id="KW-1185">Reference proteome</keyword>
<keyword evidence="1" id="KW-0805">Transcription regulation</keyword>
<evidence type="ECO:0000256" key="2">
    <source>
        <dbReference type="ARBA" id="ARBA00023125"/>
    </source>
</evidence>
<dbReference type="STRING" id="262898.GA0070564_101883"/>
<dbReference type="OrthoDB" id="3827407at2"/>
<keyword evidence="3" id="KW-0804">Transcription</keyword>